<dbReference type="EMBL" id="OW152817">
    <property type="protein sequence ID" value="CAH2068444.1"/>
    <property type="molecule type" value="Genomic_DNA"/>
</dbReference>
<keyword evidence="3" id="KW-1185">Reference proteome</keyword>
<sequence>MARRLHNRRCRDKRSERQPGRSEVNEINLMQHTFISAAGGGERRSVPARNSAHAQRSKSLLTASSGVCPAKSWIVWFKIGAEIMIGARDH</sequence>
<gene>
    <name evidence="2" type="ORF">IPOD504_LOCUS14326</name>
</gene>
<feature type="compositionally biased region" description="Basic residues" evidence="1">
    <location>
        <begin position="1"/>
        <end position="12"/>
    </location>
</feature>
<name>A0ABN8IWK8_9NEOP</name>
<evidence type="ECO:0000256" key="1">
    <source>
        <dbReference type="SAM" id="MobiDB-lite"/>
    </source>
</evidence>
<reference evidence="2" key="1">
    <citation type="submission" date="2022-03" db="EMBL/GenBank/DDBJ databases">
        <authorList>
            <person name="Martin H S."/>
        </authorList>
    </citation>
    <scope>NUCLEOTIDE SEQUENCE</scope>
</reference>
<protein>
    <submittedName>
        <fullName evidence="2">Uncharacterized protein</fullName>
    </submittedName>
</protein>
<feature type="compositionally biased region" description="Basic and acidic residues" evidence="1">
    <location>
        <begin position="13"/>
        <end position="24"/>
    </location>
</feature>
<evidence type="ECO:0000313" key="2">
    <source>
        <dbReference type="EMBL" id="CAH2068444.1"/>
    </source>
</evidence>
<feature type="region of interest" description="Disordered" evidence="1">
    <location>
        <begin position="1"/>
        <end position="25"/>
    </location>
</feature>
<accession>A0ABN8IWK8</accession>
<proteinExistence type="predicted"/>
<feature type="non-terminal residue" evidence="2">
    <location>
        <position position="90"/>
    </location>
</feature>
<evidence type="ECO:0000313" key="3">
    <source>
        <dbReference type="Proteomes" id="UP000837857"/>
    </source>
</evidence>
<dbReference type="Proteomes" id="UP000837857">
    <property type="component" value="Chromosome 5"/>
</dbReference>
<organism evidence="2 3">
    <name type="scientific">Iphiclides podalirius</name>
    <name type="common">scarce swallowtail</name>
    <dbReference type="NCBI Taxonomy" id="110791"/>
    <lineage>
        <taxon>Eukaryota</taxon>
        <taxon>Metazoa</taxon>
        <taxon>Ecdysozoa</taxon>
        <taxon>Arthropoda</taxon>
        <taxon>Hexapoda</taxon>
        <taxon>Insecta</taxon>
        <taxon>Pterygota</taxon>
        <taxon>Neoptera</taxon>
        <taxon>Endopterygota</taxon>
        <taxon>Lepidoptera</taxon>
        <taxon>Glossata</taxon>
        <taxon>Ditrysia</taxon>
        <taxon>Papilionoidea</taxon>
        <taxon>Papilionidae</taxon>
        <taxon>Papilioninae</taxon>
        <taxon>Iphiclides</taxon>
    </lineage>
</organism>